<keyword evidence="3" id="KW-1185">Reference proteome</keyword>
<comment type="caution">
    <text evidence="2">The sequence shown here is derived from an EMBL/GenBank/DDBJ whole genome shotgun (WGS) entry which is preliminary data.</text>
</comment>
<reference evidence="2 3" key="1">
    <citation type="submission" date="2017-10" db="EMBL/GenBank/DDBJ databases">
        <title>The draft genome sequence of Lewinella marina KCTC 32374.</title>
        <authorList>
            <person name="Wang K."/>
        </authorList>
    </citation>
    <scope>NUCLEOTIDE SEQUENCE [LARGE SCALE GENOMIC DNA]</scope>
    <source>
        <strain evidence="2 3">MKG-38</strain>
    </source>
</reference>
<feature type="compositionally biased region" description="Pro residues" evidence="1">
    <location>
        <begin position="337"/>
        <end position="347"/>
    </location>
</feature>
<protein>
    <recommendedName>
        <fullName evidence="4">DUF4249 domain-containing protein</fullName>
    </recommendedName>
</protein>
<proteinExistence type="predicted"/>
<dbReference type="RefSeq" id="WP_099107184.1">
    <property type="nucleotide sequence ID" value="NZ_JAATJF010000003.1"/>
</dbReference>
<dbReference type="OrthoDB" id="922982at2"/>
<gene>
    <name evidence="2" type="ORF">CGL56_13940</name>
</gene>
<dbReference type="InterPro" id="IPR025345">
    <property type="entry name" value="DUF4249"/>
</dbReference>
<name>A0A2G0CDA6_9BACT</name>
<dbReference type="EMBL" id="PDLO01000006">
    <property type="protein sequence ID" value="PHK97910.1"/>
    <property type="molecule type" value="Genomic_DNA"/>
</dbReference>
<feature type="region of interest" description="Disordered" evidence="1">
    <location>
        <begin position="325"/>
        <end position="351"/>
    </location>
</feature>
<evidence type="ECO:0000313" key="3">
    <source>
        <dbReference type="Proteomes" id="UP000226437"/>
    </source>
</evidence>
<dbReference type="Proteomes" id="UP000226437">
    <property type="component" value="Unassembled WGS sequence"/>
</dbReference>
<sequence>MSPALPSPLHGTRVPVLLLLALLLLGCVDEIDLGQADALPEGIVVRGSLAVTSDGAVAEINLERLFQFSSNLPNQVVSARVLLENTEGQSLPIPYRNGAYRLDIGRNHPEMTIRPGVGYRLTIFTQDDEAYQSDYDVLQPALPLESAGRSFVSLQTTSPAGTPVTVPGINYTVTTPVRYPDGAPARLRYQLSVDYALTDEPAQFPYTNNDPKTCYVSQTLAGNRLFLLDGRQATAERVVDYPLATVRINHLYAEGNYVTIYQEALSPPAFNYFSQIASIADQDRSIFGSPPGPVAGNVTDLNGLTPNVFGFFYTANRTLARVSVSPEEAGNPNTYCPLPPPERPNAPPTSCDDCMRLDGASLTPPPFWSF</sequence>
<organism evidence="2 3">
    <name type="scientific">Neolewinella marina</name>
    <dbReference type="NCBI Taxonomy" id="438751"/>
    <lineage>
        <taxon>Bacteria</taxon>
        <taxon>Pseudomonadati</taxon>
        <taxon>Bacteroidota</taxon>
        <taxon>Saprospiria</taxon>
        <taxon>Saprospirales</taxon>
        <taxon>Lewinellaceae</taxon>
        <taxon>Neolewinella</taxon>
    </lineage>
</organism>
<dbReference type="Pfam" id="PF14054">
    <property type="entry name" value="DUF4249"/>
    <property type="match status" value="1"/>
</dbReference>
<evidence type="ECO:0000256" key="1">
    <source>
        <dbReference type="SAM" id="MobiDB-lite"/>
    </source>
</evidence>
<evidence type="ECO:0008006" key="4">
    <source>
        <dbReference type="Google" id="ProtNLM"/>
    </source>
</evidence>
<dbReference type="AlphaFoldDB" id="A0A2G0CDA6"/>
<accession>A0A2G0CDA6</accession>
<evidence type="ECO:0000313" key="2">
    <source>
        <dbReference type="EMBL" id="PHK97910.1"/>
    </source>
</evidence>